<protein>
    <submittedName>
        <fullName evidence="1">Uncharacterized protein</fullName>
    </submittedName>
</protein>
<dbReference type="EMBL" id="JAAIUW010000006">
    <property type="protein sequence ID" value="KAF7829141.1"/>
    <property type="molecule type" value="Genomic_DNA"/>
</dbReference>
<organism evidence="1 2">
    <name type="scientific">Senna tora</name>
    <dbReference type="NCBI Taxonomy" id="362788"/>
    <lineage>
        <taxon>Eukaryota</taxon>
        <taxon>Viridiplantae</taxon>
        <taxon>Streptophyta</taxon>
        <taxon>Embryophyta</taxon>
        <taxon>Tracheophyta</taxon>
        <taxon>Spermatophyta</taxon>
        <taxon>Magnoliopsida</taxon>
        <taxon>eudicotyledons</taxon>
        <taxon>Gunneridae</taxon>
        <taxon>Pentapetalae</taxon>
        <taxon>rosids</taxon>
        <taxon>fabids</taxon>
        <taxon>Fabales</taxon>
        <taxon>Fabaceae</taxon>
        <taxon>Caesalpinioideae</taxon>
        <taxon>Cassia clade</taxon>
        <taxon>Senna</taxon>
    </lineage>
</organism>
<dbReference type="Proteomes" id="UP000634136">
    <property type="component" value="Unassembled WGS sequence"/>
</dbReference>
<gene>
    <name evidence="1" type="ORF">G2W53_020305</name>
</gene>
<evidence type="ECO:0000313" key="1">
    <source>
        <dbReference type="EMBL" id="KAF7829141.1"/>
    </source>
</evidence>
<proteinExistence type="predicted"/>
<sequence>MALSLLAKQEGHDGRLAQLRGFF</sequence>
<reference evidence="1" key="1">
    <citation type="submission" date="2020-09" db="EMBL/GenBank/DDBJ databases">
        <title>Genome-Enabled Discovery of Anthraquinone Biosynthesis in Senna tora.</title>
        <authorList>
            <person name="Kang S.-H."/>
            <person name="Pandey R.P."/>
            <person name="Lee C.-M."/>
            <person name="Sim J.-S."/>
            <person name="Jeong J.-T."/>
            <person name="Choi B.-S."/>
            <person name="Jung M."/>
            <person name="Ginzburg D."/>
            <person name="Zhao K."/>
            <person name="Won S.Y."/>
            <person name="Oh T.-J."/>
            <person name="Yu Y."/>
            <person name="Kim N.-H."/>
            <person name="Lee O.R."/>
            <person name="Lee T.-H."/>
            <person name="Bashyal P."/>
            <person name="Kim T.-S."/>
            <person name="Lee W.-H."/>
            <person name="Kawkins C."/>
            <person name="Kim C.-K."/>
            <person name="Kim J.S."/>
            <person name="Ahn B.O."/>
            <person name="Rhee S.Y."/>
            <person name="Sohng J.K."/>
        </authorList>
    </citation>
    <scope>NUCLEOTIDE SEQUENCE</scope>
    <source>
        <tissue evidence="1">Leaf</tissue>
    </source>
</reference>
<keyword evidence="2" id="KW-1185">Reference proteome</keyword>
<comment type="caution">
    <text evidence="1">The sequence shown here is derived from an EMBL/GenBank/DDBJ whole genome shotgun (WGS) entry which is preliminary data.</text>
</comment>
<evidence type="ECO:0000313" key="2">
    <source>
        <dbReference type="Proteomes" id="UP000634136"/>
    </source>
</evidence>
<accession>A0A834TYT5</accession>
<dbReference type="AlphaFoldDB" id="A0A834TYT5"/>
<name>A0A834TYT5_9FABA</name>